<sequence length="268" mass="30827">MKFVKKYIKNVYLWLLISPVIINYGLLSWHMPGVVGGEKAWLSFFGSFLGLVGAVLIAMHQMKVQKNNEIKRDQVNNRSYIVMNDFNAPLKLTGIITHENSRLIDTEGYQYLLKLVPKSKQKTVNVSYLKMSHHGNPEVIFDCEIRVELRDHHKKNHLIDINIGAVEKGIEVFIPLVPEGVLEEEEIYLDKVTIKYSTLKNERLMYTQDLIKLRESFISVTDATVIFDHDLIGAKWIFPNKISHEEKNNNGNLDAIAEILKSIKEPPK</sequence>
<feature type="transmembrane region" description="Helical" evidence="1">
    <location>
        <begin position="41"/>
        <end position="59"/>
    </location>
</feature>
<keyword evidence="1" id="KW-0812">Transmembrane</keyword>
<gene>
    <name evidence="2" type="ORF">BBD42_26940</name>
</gene>
<organism evidence="2">
    <name type="scientific">Paenibacillus sp. BIHB 4019</name>
    <dbReference type="NCBI Taxonomy" id="1870819"/>
    <lineage>
        <taxon>Bacteria</taxon>
        <taxon>Bacillati</taxon>
        <taxon>Bacillota</taxon>
        <taxon>Bacilli</taxon>
        <taxon>Bacillales</taxon>
        <taxon>Paenibacillaceae</taxon>
        <taxon>Paenibacillus</taxon>
    </lineage>
</organism>
<accession>A0A1B2DPU2</accession>
<proteinExistence type="predicted"/>
<evidence type="ECO:0000313" key="2">
    <source>
        <dbReference type="EMBL" id="ANY69720.1"/>
    </source>
</evidence>
<evidence type="ECO:0000256" key="1">
    <source>
        <dbReference type="SAM" id="Phobius"/>
    </source>
</evidence>
<dbReference type="AlphaFoldDB" id="A0A1B2DPU2"/>
<keyword evidence="1" id="KW-0472">Membrane</keyword>
<feature type="transmembrane region" description="Helical" evidence="1">
    <location>
        <begin position="12"/>
        <end position="29"/>
    </location>
</feature>
<name>A0A1B2DPU2_9BACL</name>
<keyword evidence="1" id="KW-1133">Transmembrane helix</keyword>
<dbReference type="RefSeq" id="WP_099520710.1">
    <property type="nucleotide sequence ID" value="NZ_CP016808.1"/>
</dbReference>
<protein>
    <submittedName>
        <fullName evidence="2">Uncharacterized protein</fullName>
    </submittedName>
</protein>
<dbReference type="EMBL" id="CP016808">
    <property type="protein sequence ID" value="ANY69720.1"/>
    <property type="molecule type" value="Genomic_DNA"/>
</dbReference>
<reference evidence="2" key="1">
    <citation type="submission" date="2016-08" db="EMBL/GenBank/DDBJ databases">
        <title>Complete Genome Seqeunce of Paenibacillus sp. BIHB 4019 from tea rhizoplane.</title>
        <authorList>
            <person name="Thakur R."/>
            <person name="Swarnkar M.K."/>
            <person name="Gulati A."/>
        </authorList>
    </citation>
    <scope>NUCLEOTIDE SEQUENCE [LARGE SCALE GENOMIC DNA]</scope>
    <source>
        <strain evidence="2">BIHB4019</strain>
    </source>
</reference>